<gene>
    <name evidence="4" type="ORF">GO594_15025</name>
    <name evidence="3" type="ORF">WP8S17C03_33850</name>
</gene>
<evidence type="ECO:0000256" key="1">
    <source>
        <dbReference type="SAM" id="MobiDB-lite"/>
    </source>
</evidence>
<feature type="region of interest" description="Disordered" evidence="1">
    <location>
        <begin position="103"/>
        <end position="125"/>
    </location>
</feature>
<dbReference type="AlphaFoldDB" id="A0A6S5RZ16"/>
<evidence type="ECO:0000313" key="6">
    <source>
        <dbReference type="Proteomes" id="UP000515591"/>
    </source>
</evidence>
<reference evidence="4 5" key="2">
    <citation type="submission" date="2019-12" db="EMBL/GenBank/DDBJ databases">
        <title>Draft genome sequence of Pseudomonas otitidis recovered from a chicken carcass.</title>
        <authorList>
            <person name="Vieira T.R."/>
            <person name="Oliviera E.F.C."/>
            <person name="Silva N.M.V."/>
            <person name="Sambrano G.E."/>
            <person name="Cibulski S.P."/>
            <person name="Cardoso M.R.I."/>
        </authorList>
    </citation>
    <scope>NUCLEOTIDE SEQUENCE [LARGE SCALE GENOMIC DNA]</scope>
    <source>
        <strain evidence="4 5">25_K</strain>
    </source>
</reference>
<sequence length="125" mass="13085">MRKTMHVLAGTALILMSAGASASDVGFGIGISYVFGEGPALGIKAFSNDEDNEAVVSVGLDYVFSSQSIRPNIGVGYQGEGYYGDANVGYSLEKQTVDFGLGGGWSNSDDHKKHRSEPAPPPVLI</sequence>
<evidence type="ECO:0000313" key="3">
    <source>
        <dbReference type="EMBL" id="BBT17336.1"/>
    </source>
</evidence>
<dbReference type="EMBL" id="WTFN01000033">
    <property type="protein sequence ID" value="MWK57293.1"/>
    <property type="molecule type" value="Genomic_DNA"/>
</dbReference>
<organism evidence="3 6">
    <name type="scientific">Metapseudomonas otitidis</name>
    <dbReference type="NCBI Taxonomy" id="319939"/>
    <lineage>
        <taxon>Bacteria</taxon>
        <taxon>Pseudomonadati</taxon>
        <taxon>Pseudomonadota</taxon>
        <taxon>Gammaproteobacteria</taxon>
        <taxon>Pseudomonadales</taxon>
        <taxon>Pseudomonadaceae</taxon>
        <taxon>Metapseudomonas</taxon>
    </lineage>
</organism>
<dbReference type="Proteomes" id="UP000461288">
    <property type="component" value="Unassembled WGS sequence"/>
</dbReference>
<dbReference type="RefSeq" id="WP_142010440.1">
    <property type="nucleotide sequence ID" value="NZ_AP022213.1"/>
</dbReference>
<evidence type="ECO:0000313" key="5">
    <source>
        <dbReference type="Proteomes" id="UP000461288"/>
    </source>
</evidence>
<dbReference type="Proteomes" id="UP000515591">
    <property type="component" value="Chromosome"/>
</dbReference>
<dbReference type="EMBL" id="AP022213">
    <property type="protein sequence ID" value="BBT17336.1"/>
    <property type="molecule type" value="Genomic_DNA"/>
</dbReference>
<accession>A0A6S5RZ16</accession>
<reference evidence="3 6" key="1">
    <citation type="submission" date="2019-12" db="EMBL/GenBank/DDBJ databases">
        <title>complete genome sequences of Pseudomonas otitidis str. WP8-S17-CRE-03 isolated from wastewater treatment plant effluent.</title>
        <authorList>
            <person name="Sekizuka T."/>
            <person name="Itokawa K."/>
            <person name="Yatsu K."/>
            <person name="Inamine Y."/>
            <person name="Kuroda M."/>
        </authorList>
    </citation>
    <scope>NUCLEOTIDE SEQUENCE [LARGE SCALE GENOMIC DNA]</scope>
    <source>
        <strain evidence="3 6">WP8-S17-CRE-03</strain>
    </source>
</reference>
<protein>
    <recommendedName>
        <fullName evidence="7">Outer membrane protein beta-barrel domain-containing protein</fullName>
    </recommendedName>
</protein>
<proteinExistence type="predicted"/>
<evidence type="ECO:0000256" key="2">
    <source>
        <dbReference type="SAM" id="SignalP"/>
    </source>
</evidence>
<evidence type="ECO:0008006" key="7">
    <source>
        <dbReference type="Google" id="ProtNLM"/>
    </source>
</evidence>
<feature type="signal peptide" evidence="2">
    <location>
        <begin position="1"/>
        <end position="22"/>
    </location>
</feature>
<evidence type="ECO:0000313" key="4">
    <source>
        <dbReference type="EMBL" id="MWK57293.1"/>
    </source>
</evidence>
<name>A0A6S5RZ16_9GAMM</name>
<feature type="chain" id="PRO_5043237337" description="Outer membrane protein beta-barrel domain-containing protein" evidence="2">
    <location>
        <begin position="23"/>
        <end position="125"/>
    </location>
</feature>
<keyword evidence="2" id="KW-0732">Signal</keyword>